<reference evidence="1 2" key="1">
    <citation type="submission" date="2019-01" db="EMBL/GenBank/DDBJ databases">
        <title>Sinorhodobacter populi sp. nov. isolated from the symptomatic bark tissue of Populus euramericana canker.</title>
        <authorList>
            <person name="Xu G."/>
        </authorList>
    </citation>
    <scope>NUCLEOTIDE SEQUENCE [LARGE SCALE GENOMIC DNA]</scope>
    <source>
        <strain evidence="1 2">D19-10-3-21</strain>
    </source>
</reference>
<sequence>MYRRIFIPTKFLKGIPGGAMDEIGEPAATRPMDALETVAVARRARSGCGLCPCCRRRGAAGVEFGNHNVVDYSPEKATDLSAVLRDLPGLCSRRIRRLTRRSPARSWIWLLEMPVPPIACTRSSIDRVDTP</sequence>
<evidence type="ECO:0000313" key="1">
    <source>
        <dbReference type="EMBL" id="RWR32420.1"/>
    </source>
</evidence>
<dbReference type="Pfam" id="PF08013">
    <property type="entry name" value="GatZ_KbaZ-like"/>
    <property type="match status" value="1"/>
</dbReference>
<proteinExistence type="predicted"/>
<dbReference type="GO" id="GO:0005975">
    <property type="term" value="P:carbohydrate metabolic process"/>
    <property type="evidence" value="ECO:0007669"/>
    <property type="project" value="InterPro"/>
</dbReference>
<accession>A0A443KI50</accession>
<dbReference type="SUPFAM" id="SSF51569">
    <property type="entry name" value="Aldolase"/>
    <property type="match status" value="1"/>
</dbReference>
<dbReference type="EMBL" id="SAUX01000001">
    <property type="protein sequence ID" value="RWR32420.1"/>
    <property type="molecule type" value="Genomic_DNA"/>
</dbReference>
<dbReference type="OrthoDB" id="1672942at2"/>
<dbReference type="Gene3D" id="3.20.20.70">
    <property type="entry name" value="Aldolase class I"/>
    <property type="match status" value="1"/>
</dbReference>
<dbReference type="AlphaFoldDB" id="A0A443KI50"/>
<protein>
    <submittedName>
        <fullName evidence="1">Uncharacterized protein</fullName>
    </submittedName>
</protein>
<dbReference type="InterPro" id="IPR012062">
    <property type="entry name" value="GatZ/KbaZ-like"/>
</dbReference>
<organism evidence="1 2">
    <name type="scientific">Paenirhodobacter populi</name>
    <dbReference type="NCBI Taxonomy" id="2306993"/>
    <lineage>
        <taxon>Bacteria</taxon>
        <taxon>Pseudomonadati</taxon>
        <taxon>Pseudomonadota</taxon>
        <taxon>Alphaproteobacteria</taxon>
        <taxon>Rhodobacterales</taxon>
        <taxon>Rhodobacter group</taxon>
        <taxon>Paenirhodobacter</taxon>
    </lineage>
</organism>
<reference evidence="1 2" key="2">
    <citation type="submission" date="2019-01" db="EMBL/GenBank/DDBJ databases">
        <authorList>
            <person name="Li Y."/>
        </authorList>
    </citation>
    <scope>NUCLEOTIDE SEQUENCE [LARGE SCALE GENOMIC DNA]</scope>
    <source>
        <strain evidence="1 2">D19-10-3-21</strain>
    </source>
</reference>
<name>A0A443KI50_9RHOB</name>
<comment type="caution">
    <text evidence="1">The sequence shown here is derived from an EMBL/GenBank/DDBJ whole genome shotgun (WGS) entry which is preliminary data.</text>
</comment>
<evidence type="ECO:0000313" key="2">
    <source>
        <dbReference type="Proteomes" id="UP000285295"/>
    </source>
</evidence>
<dbReference type="Proteomes" id="UP000285295">
    <property type="component" value="Unassembled WGS sequence"/>
</dbReference>
<gene>
    <name evidence="1" type="ORF">D2T31_00055</name>
</gene>
<dbReference type="InterPro" id="IPR013785">
    <property type="entry name" value="Aldolase_TIM"/>
</dbReference>